<keyword evidence="2" id="KW-1185">Reference proteome</keyword>
<protein>
    <submittedName>
        <fullName evidence="1">DUF1176 domain-containing protein</fullName>
    </submittedName>
</protein>
<proteinExistence type="predicted"/>
<evidence type="ECO:0000313" key="1">
    <source>
        <dbReference type="EMBL" id="MFD0947584.1"/>
    </source>
</evidence>
<gene>
    <name evidence="1" type="ORF">ACFQ1E_14640</name>
</gene>
<dbReference type="Pfam" id="PF06674">
    <property type="entry name" value="DUF1176"/>
    <property type="match status" value="1"/>
</dbReference>
<sequence>MIRLLPLLLLTSAAPPVPERLFGDWAVTCDNVMRCEAVSLQPAARLGEDHVQVSIGRDPGPAGGLTIDIAPHATPGRAMIEIDGRPMTPAVILETGIHLEGAAAEGLARAMATGKRMTVRDYHEKRVAFISLAGSSAMLRWIDAQQGRSGTLTALVARGTKPVSAVPKAAALPSVPALRAPKGAPPRIAPDLIAAMTKQGECEELNDNPALKPEIAKLDARNTLVLIPCGSGAYNFNAAAFVVTGGKAAPAKFDTGPDVELNGVTILTNAGWSDEKGVLGHYMKGRGLGDCGGAQDWVWDGSRFRLILETRLGECRGSIDWLTVFRATPVWR</sequence>
<dbReference type="InterPro" id="IPR009560">
    <property type="entry name" value="DUF1176"/>
</dbReference>
<reference evidence="2" key="1">
    <citation type="journal article" date="2019" name="Int. J. Syst. Evol. Microbiol.">
        <title>The Global Catalogue of Microorganisms (GCM) 10K type strain sequencing project: providing services to taxonomists for standard genome sequencing and annotation.</title>
        <authorList>
            <consortium name="The Broad Institute Genomics Platform"/>
            <consortium name="The Broad Institute Genome Sequencing Center for Infectious Disease"/>
            <person name="Wu L."/>
            <person name="Ma J."/>
        </authorList>
    </citation>
    <scope>NUCLEOTIDE SEQUENCE [LARGE SCALE GENOMIC DNA]</scope>
    <source>
        <strain evidence="2">CCUG 62982</strain>
    </source>
</reference>
<accession>A0ABW3H8G9</accession>
<dbReference type="Proteomes" id="UP001596977">
    <property type="component" value="Unassembled WGS sequence"/>
</dbReference>
<name>A0ABW3H8G9_9SPHN</name>
<comment type="caution">
    <text evidence="1">The sequence shown here is derived from an EMBL/GenBank/DDBJ whole genome shotgun (WGS) entry which is preliminary data.</text>
</comment>
<organism evidence="1 2">
    <name type="scientific">Sphingomonas canadensis</name>
    <dbReference type="NCBI Taxonomy" id="1219257"/>
    <lineage>
        <taxon>Bacteria</taxon>
        <taxon>Pseudomonadati</taxon>
        <taxon>Pseudomonadota</taxon>
        <taxon>Alphaproteobacteria</taxon>
        <taxon>Sphingomonadales</taxon>
        <taxon>Sphingomonadaceae</taxon>
        <taxon>Sphingomonas</taxon>
    </lineage>
</organism>
<dbReference type="RefSeq" id="WP_264945112.1">
    <property type="nucleotide sequence ID" value="NZ_JAPDRA010000007.1"/>
</dbReference>
<evidence type="ECO:0000313" key="2">
    <source>
        <dbReference type="Proteomes" id="UP001596977"/>
    </source>
</evidence>
<dbReference type="EMBL" id="JBHTJG010000007">
    <property type="protein sequence ID" value="MFD0947584.1"/>
    <property type="molecule type" value="Genomic_DNA"/>
</dbReference>